<dbReference type="EMBL" id="UPTC01001462">
    <property type="protein sequence ID" value="VBB31943.1"/>
    <property type="molecule type" value="Genomic_DNA"/>
</dbReference>
<proteinExistence type="predicted"/>
<gene>
    <name evidence="2" type="ORF">NAV_LOCUS6734</name>
</gene>
<name>A0A498SEG7_ACAVI</name>
<evidence type="ECO:0000313" key="2">
    <source>
        <dbReference type="EMBL" id="VBB31943.1"/>
    </source>
</evidence>
<organism evidence="2 3">
    <name type="scientific">Acanthocheilonema viteae</name>
    <name type="common">Filarial nematode worm</name>
    <name type="synonym">Dipetalonema viteae</name>
    <dbReference type="NCBI Taxonomy" id="6277"/>
    <lineage>
        <taxon>Eukaryota</taxon>
        <taxon>Metazoa</taxon>
        <taxon>Ecdysozoa</taxon>
        <taxon>Nematoda</taxon>
        <taxon>Chromadorea</taxon>
        <taxon>Rhabditida</taxon>
        <taxon>Spirurina</taxon>
        <taxon>Spiruromorpha</taxon>
        <taxon>Filarioidea</taxon>
        <taxon>Onchocercidae</taxon>
        <taxon>Acanthocheilonema</taxon>
    </lineage>
</organism>
<evidence type="ECO:0000256" key="1">
    <source>
        <dbReference type="SAM" id="MobiDB-lite"/>
    </source>
</evidence>
<sequence>MLEFSLNAKARLNALLKYSRPIGIDKRERAFVVVRKTTHEYSPKTGEQLCEKMRERRRTSLKRRLKDRDHKQCSDEPI</sequence>
<feature type="compositionally biased region" description="Basic and acidic residues" evidence="1">
    <location>
        <begin position="66"/>
        <end position="78"/>
    </location>
</feature>
<dbReference type="AlphaFoldDB" id="A0A498SEG7"/>
<reference evidence="2 3" key="1">
    <citation type="submission" date="2018-08" db="EMBL/GenBank/DDBJ databases">
        <authorList>
            <person name="Laetsch R D."/>
            <person name="Stevens L."/>
            <person name="Kumar S."/>
            <person name="Blaxter L. M."/>
        </authorList>
    </citation>
    <scope>NUCLEOTIDE SEQUENCE [LARGE SCALE GENOMIC DNA]</scope>
</reference>
<keyword evidence="3" id="KW-1185">Reference proteome</keyword>
<protein>
    <submittedName>
        <fullName evidence="2">Uncharacterized protein</fullName>
    </submittedName>
</protein>
<dbReference type="STRING" id="6277.A0A498SEG7"/>
<accession>A0A498SEG7</accession>
<evidence type="ECO:0000313" key="3">
    <source>
        <dbReference type="Proteomes" id="UP000276991"/>
    </source>
</evidence>
<feature type="region of interest" description="Disordered" evidence="1">
    <location>
        <begin position="58"/>
        <end position="78"/>
    </location>
</feature>
<dbReference type="Proteomes" id="UP000276991">
    <property type="component" value="Unassembled WGS sequence"/>
</dbReference>